<reference evidence="2 3" key="2">
    <citation type="submission" date="2017-04" db="EMBL/GenBank/DDBJ databases">
        <title>CpG methylation of centromeres and impact of large insertions on vertebrate speciation.</title>
        <authorList>
            <person name="Ichikawa K."/>
            <person name="Yoshimura J."/>
            <person name="Morishita S."/>
        </authorList>
    </citation>
    <scope>NUCLEOTIDE SEQUENCE</scope>
    <source>
        <strain evidence="2 3">HNI</strain>
    </source>
</reference>
<dbReference type="Proteomes" id="UP000265180">
    <property type="component" value="Chromosome 16"/>
</dbReference>
<dbReference type="GO" id="GO:0032922">
    <property type="term" value="P:circadian regulation of gene expression"/>
    <property type="evidence" value="ECO:0007669"/>
    <property type="project" value="InterPro"/>
</dbReference>
<feature type="compositionally biased region" description="Basic and acidic residues" evidence="1">
    <location>
        <begin position="343"/>
        <end position="353"/>
    </location>
</feature>
<protein>
    <submittedName>
        <fullName evidence="2">Circadian associated repressor of transcription</fullName>
    </submittedName>
</protein>
<reference evidence="2" key="3">
    <citation type="submission" date="2025-08" db="UniProtKB">
        <authorList>
            <consortium name="Ensembl"/>
        </authorList>
    </citation>
    <scope>IDENTIFICATION</scope>
    <source>
        <strain evidence="2">HNI</strain>
    </source>
</reference>
<feature type="compositionally biased region" description="Polar residues" evidence="1">
    <location>
        <begin position="290"/>
        <end position="342"/>
    </location>
</feature>
<dbReference type="GO" id="GO:0000976">
    <property type="term" value="F:transcription cis-regulatory region binding"/>
    <property type="evidence" value="ECO:0007669"/>
    <property type="project" value="InterPro"/>
</dbReference>
<organism evidence="2 3">
    <name type="scientific">Oryzias latipes</name>
    <name type="common">Japanese rice fish</name>
    <name type="synonym">Japanese killifish</name>
    <dbReference type="NCBI Taxonomy" id="8090"/>
    <lineage>
        <taxon>Eukaryota</taxon>
        <taxon>Metazoa</taxon>
        <taxon>Chordata</taxon>
        <taxon>Craniata</taxon>
        <taxon>Vertebrata</taxon>
        <taxon>Euteleostomi</taxon>
        <taxon>Actinopterygii</taxon>
        <taxon>Neopterygii</taxon>
        <taxon>Teleostei</taxon>
        <taxon>Neoteleostei</taxon>
        <taxon>Acanthomorphata</taxon>
        <taxon>Ovalentaria</taxon>
        <taxon>Atherinomorphae</taxon>
        <taxon>Beloniformes</taxon>
        <taxon>Adrianichthyidae</taxon>
        <taxon>Oryziinae</taxon>
        <taxon>Oryzias</taxon>
    </lineage>
</organism>
<dbReference type="PANTHER" id="PTHR35441:SF1">
    <property type="entry name" value="CIRCADIAN-ASSOCIATED TRANSCRIPTIONAL REPRESSOR"/>
    <property type="match status" value="1"/>
</dbReference>
<reference evidence="2" key="4">
    <citation type="submission" date="2025-09" db="UniProtKB">
        <authorList>
            <consortium name="Ensembl"/>
        </authorList>
    </citation>
    <scope>IDENTIFICATION</scope>
    <source>
        <strain evidence="2">HNI</strain>
    </source>
</reference>
<sequence length="379" mass="41671">MQSQGSTSTQPSFDSIGSSDSLLFSDSEQAEDDTDVFLTDSSSSVIICGTSGATTKREDESESSRSQWTCDSLTDKEEESCKSESTPKSQGDLLFAQKCAELQGFVRPLLELLNGLKKGRFDHGLSSFQQSVAMDRIQRIVGVLQRPDCGEKYLNTLLQVEMMLKLWFPQISAQPVCTASTISKSPIHSLQETSGSTPPHKHKDQLHIPVKVREHVYSWDLPISSTLLVSDTNQRLAHLGNDNQRDDTKSIFSQRREPDKILNYKAGQSSEPSLTWVHITPILSPRKSCFSHTDTATASSNGRILTSKMSSPAMQDSFISSTTPSNHTNNQKKPVLCQSQSVADKHSDGETTHSHQGQSQSPIVTLKSLPEVCPAILET</sequence>
<name>A0A3P9KIN3_ORYLA</name>
<dbReference type="PANTHER" id="PTHR35441">
    <property type="entry name" value="CIRCADIAN-ASSOCIATED TRANSCRIPTIONAL REPRESSOR"/>
    <property type="match status" value="1"/>
</dbReference>
<feature type="compositionally biased region" description="Polar residues" evidence="1">
    <location>
        <begin position="354"/>
        <end position="363"/>
    </location>
</feature>
<evidence type="ECO:0000256" key="1">
    <source>
        <dbReference type="SAM" id="MobiDB-lite"/>
    </source>
</evidence>
<reference key="1">
    <citation type="journal article" date="2007" name="Nature">
        <title>The medaka draft genome and insights into vertebrate genome evolution.</title>
        <authorList>
            <person name="Kasahara M."/>
            <person name="Naruse K."/>
            <person name="Sasaki S."/>
            <person name="Nakatani Y."/>
            <person name="Qu W."/>
            <person name="Ahsan B."/>
            <person name="Yamada T."/>
            <person name="Nagayasu Y."/>
            <person name="Doi K."/>
            <person name="Kasai Y."/>
            <person name="Jindo T."/>
            <person name="Kobayashi D."/>
            <person name="Shimada A."/>
            <person name="Toyoda A."/>
            <person name="Kuroki Y."/>
            <person name="Fujiyama A."/>
            <person name="Sasaki T."/>
            <person name="Shimizu A."/>
            <person name="Asakawa S."/>
            <person name="Shimizu N."/>
            <person name="Hashimoto S."/>
            <person name="Yang J."/>
            <person name="Lee Y."/>
            <person name="Matsushima K."/>
            <person name="Sugano S."/>
            <person name="Sakaizumi M."/>
            <person name="Narita T."/>
            <person name="Ohishi K."/>
            <person name="Haga S."/>
            <person name="Ohta F."/>
            <person name="Nomoto H."/>
            <person name="Nogata K."/>
            <person name="Morishita T."/>
            <person name="Endo T."/>
            <person name="Shin-I T."/>
            <person name="Takeda H."/>
            <person name="Morishita S."/>
            <person name="Kohara Y."/>
        </authorList>
    </citation>
    <scope>NUCLEOTIDE SEQUENCE [LARGE SCALE GENOMIC DNA]</scope>
    <source>
        <strain>Hd-rR</strain>
    </source>
</reference>
<dbReference type="InterPro" id="IPR031373">
    <property type="entry name" value="Ciart"/>
</dbReference>
<evidence type="ECO:0000313" key="2">
    <source>
        <dbReference type="Ensembl" id="ENSORLP00020008185.1"/>
    </source>
</evidence>
<proteinExistence type="predicted"/>
<feature type="region of interest" description="Disordered" evidence="1">
    <location>
        <begin position="290"/>
        <end position="365"/>
    </location>
</feature>
<feature type="region of interest" description="Disordered" evidence="1">
    <location>
        <begin position="1"/>
        <end position="25"/>
    </location>
</feature>
<dbReference type="AlphaFoldDB" id="A0A3P9KIN3"/>
<evidence type="ECO:0000313" key="3">
    <source>
        <dbReference type="Proteomes" id="UP000265180"/>
    </source>
</evidence>
<feature type="region of interest" description="Disordered" evidence="1">
    <location>
        <begin position="50"/>
        <end position="71"/>
    </location>
</feature>
<dbReference type="Ensembl" id="ENSORLT00020001603.1">
    <property type="protein sequence ID" value="ENSORLP00020008185.1"/>
    <property type="gene ID" value="ENSORLG00020009106.1"/>
</dbReference>
<accession>A0A3P9KIN3</accession>
<dbReference type="Pfam" id="PF15673">
    <property type="entry name" value="Ciart"/>
    <property type="match status" value="1"/>
</dbReference>